<name>A0A6A5S9E9_9PLEO</name>
<dbReference type="EMBL" id="ML976212">
    <property type="protein sequence ID" value="KAF1936088.1"/>
    <property type="molecule type" value="Genomic_DNA"/>
</dbReference>
<dbReference type="Proteomes" id="UP000800038">
    <property type="component" value="Unassembled WGS sequence"/>
</dbReference>
<gene>
    <name evidence="2" type="ORF">EJ02DRAFT_482295</name>
</gene>
<keyword evidence="3" id="KW-1185">Reference proteome</keyword>
<organism evidence="2 3">
    <name type="scientific">Clathrospora elynae</name>
    <dbReference type="NCBI Taxonomy" id="706981"/>
    <lineage>
        <taxon>Eukaryota</taxon>
        <taxon>Fungi</taxon>
        <taxon>Dikarya</taxon>
        <taxon>Ascomycota</taxon>
        <taxon>Pezizomycotina</taxon>
        <taxon>Dothideomycetes</taxon>
        <taxon>Pleosporomycetidae</taxon>
        <taxon>Pleosporales</taxon>
        <taxon>Diademaceae</taxon>
        <taxon>Clathrospora</taxon>
    </lineage>
</organism>
<reference evidence="2" key="1">
    <citation type="journal article" date="2020" name="Stud. Mycol.">
        <title>101 Dothideomycetes genomes: a test case for predicting lifestyles and emergence of pathogens.</title>
        <authorList>
            <person name="Haridas S."/>
            <person name="Albert R."/>
            <person name="Binder M."/>
            <person name="Bloem J."/>
            <person name="Labutti K."/>
            <person name="Salamov A."/>
            <person name="Andreopoulos B."/>
            <person name="Baker S."/>
            <person name="Barry K."/>
            <person name="Bills G."/>
            <person name="Bluhm B."/>
            <person name="Cannon C."/>
            <person name="Castanera R."/>
            <person name="Culley D."/>
            <person name="Daum C."/>
            <person name="Ezra D."/>
            <person name="Gonzalez J."/>
            <person name="Henrissat B."/>
            <person name="Kuo A."/>
            <person name="Liang C."/>
            <person name="Lipzen A."/>
            <person name="Lutzoni F."/>
            <person name="Magnuson J."/>
            <person name="Mondo S."/>
            <person name="Nolan M."/>
            <person name="Ohm R."/>
            <person name="Pangilinan J."/>
            <person name="Park H.-J."/>
            <person name="Ramirez L."/>
            <person name="Alfaro M."/>
            <person name="Sun H."/>
            <person name="Tritt A."/>
            <person name="Yoshinaga Y."/>
            <person name="Zwiers L.-H."/>
            <person name="Turgeon B."/>
            <person name="Goodwin S."/>
            <person name="Spatafora J."/>
            <person name="Crous P."/>
            <person name="Grigoriev I."/>
        </authorList>
    </citation>
    <scope>NUCLEOTIDE SEQUENCE</scope>
    <source>
        <strain evidence="2">CBS 161.51</strain>
    </source>
</reference>
<evidence type="ECO:0000313" key="2">
    <source>
        <dbReference type="EMBL" id="KAF1936088.1"/>
    </source>
</evidence>
<accession>A0A6A5S9E9</accession>
<evidence type="ECO:0000256" key="1">
    <source>
        <dbReference type="SAM" id="MobiDB-lite"/>
    </source>
</evidence>
<evidence type="ECO:0000313" key="3">
    <source>
        <dbReference type="Proteomes" id="UP000800038"/>
    </source>
</evidence>
<proteinExistence type="predicted"/>
<dbReference type="AlphaFoldDB" id="A0A6A5S9E9"/>
<protein>
    <submittedName>
        <fullName evidence="2">Uncharacterized protein</fullName>
    </submittedName>
</protein>
<feature type="region of interest" description="Disordered" evidence="1">
    <location>
        <begin position="14"/>
        <end position="68"/>
    </location>
</feature>
<feature type="compositionally biased region" description="Basic and acidic residues" evidence="1">
    <location>
        <begin position="37"/>
        <end position="48"/>
    </location>
</feature>
<sequence>MIYEINDKACHNNPVKHAAFATRTERQKTRGNSNNQDRNKAKDKDKKNTNKSSSSRKQPPHCDHCNRRHAGAGNNFWIAHPEKASPEWRSRNAEKLKASQLSTNAVAIRISSPAPSSRVTSYQPDVMDNTDSQSSIAGRPFAFYSMPLASISDQALLLAGRKDYRLRTICDTGATDHICNQRSKFIDLRPTDCPGIRTGGGIA</sequence>